<dbReference type="RefSeq" id="WP_092884006.1">
    <property type="nucleotide sequence ID" value="NZ_FOOI01000008.1"/>
</dbReference>
<dbReference type="GO" id="GO:0003677">
    <property type="term" value="F:DNA binding"/>
    <property type="evidence" value="ECO:0007669"/>
    <property type="project" value="UniProtKB-KW"/>
</dbReference>
<evidence type="ECO:0000259" key="1">
    <source>
        <dbReference type="PROSITE" id="PS50987"/>
    </source>
</evidence>
<dbReference type="AlphaFoldDB" id="A0A1I2UMP3"/>
<dbReference type="GO" id="GO:0097063">
    <property type="term" value="F:cadmium ion sensor activity"/>
    <property type="evidence" value="ECO:0007669"/>
    <property type="project" value="TreeGrafter"/>
</dbReference>
<dbReference type="InterPro" id="IPR052543">
    <property type="entry name" value="HTH_Metal-responsive_Reg"/>
</dbReference>
<protein>
    <submittedName>
        <fullName evidence="2">DNA-binding transcriptional ArsR family regulator</fullName>
    </submittedName>
    <submittedName>
        <fullName evidence="3">DNA-binding transcriptional regulator, ArsR family</fullName>
    </submittedName>
</protein>
<dbReference type="EMBL" id="JACBZA010000001">
    <property type="protein sequence ID" value="NYH86632.1"/>
    <property type="molecule type" value="Genomic_DNA"/>
</dbReference>
<gene>
    <name evidence="2" type="ORF">FHR37_005483</name>
    <name evidence="3" type="ORF">SAMN05421678_108218</name>
</gene>
<dbReference type="GO" id="GO:0003700">
    <property type="term" value="F:DNA-binding transcription factor activity"/>
    <property type="evidence" value="ECO:0007669"/>
    <property type="project" value="InterPro"/>
</dbReference>
<name>A0A1I2UMP3_9ACTN</name>
<accession>A0A1I2UMP3</accession>
<dbReference type="GO" id="GO:0032791">
    <property type="term" value="F:lead ion binding"/>
    <property type="evidence" value="ECO:0007669"/>
    <property type="project" value="TreeGrafter"/>
</dbReference>
<reference evidence="3 4" key="1">
    <citation type="submission" date="2016-10" db="EMBL/GenBank/DDBJ databases">
        <authorList>
            <person name="de Groot N.N."/>
        </authorList>
    </citation>
    <scope>NUCLEOTIDE SEQUENCE [LARGE SCALE GENOMIC DNA]</scope>
    <source>
        <strain evidence="3 4">CPCC 202808</strain>
    </source>
</reference>
<dbReference type="Gene3D" id="1.10.10.10">
    <property type="entry name" value="Winged helix-like DNA-binding domain superfamily/Winged helix DNA-binding domain"/>
    <property type="match status" value="1"/>
</dbReference>
<evidence type="ECO:0000313" key="2">
    <source>
        <dbReference type="EMBL" id="NYH86632.1"/>
    </source>
</evidence>
<dbReference type="Proteomes" id="UP000199052">
    <property type="component" value="Unassembled WGS sequence"/>
</dbReference>
<evidence type="ECO:0000313" key="5">
    <source>
        <dbReference type="Proteomes" id="UP000533017"/>
    </source>
</evidence>
<dbReference type="PANTHER" id="PTHR39168:SF1">
    <property type="entry name" value="TRANSCRIPTIONAL REGULATORY PROTEIN"/>
    <property type="match status" value="1"/>
</dbReference>
<dbReference type="InterPro" id="IPR011991">
    <property type="entry name" value="ArsR-like_HTH"/>
</dbReference>
<dbReference type="InterPro" id="IPR036388">
    <property type="entry name" value="WH-like_DNA-bd_sf"/>
</dbReference>
<evidence type="ECO:0000313" key="4">
    <source>
        <dbReference type="Proteomes" id="UP000199052"/>
    </source>
</evidence>
<keyword evidence="5" id="KW-1185">Reference proteome</keyword>
<dbReference type="GO" id="GO:0010288">
    <property type="term" value="P:response to lead ion"/>
    <property type="evidence" value="ECO:0007669"/>
    <property type="project" value="TreeGrafter"/>
</dbReference>
<keyword evidence="3" id="KW-0238">DNA-binding</keyword>
<proteinExistence type="predicted"/>
<dbReference type="OrthoDB" id="3232131at2"/>
<dbReference type="Proteomes" id="UP000533017">
    <property type="component" value="Unassembled WGS sequence"/>
</dbReference>
<dbReference type="SMART" id="SM00418">
    <property type="entry name" value="HTH_ARSR"/>
    <property type="match status" value="1"/>
</dbReference>
<dbReference type="EMBL" id="FOOI01000008">
    <property type="protein sequence ID" value="SFG77579.1"/>
    <property type="molecule type" value="Genomic_DNA"/>
</dbReference>
<dbReference type="CDD" id="cd00090">
    <property type="entry name" value="HTH_ARSR"/>
    <property type="match status" value="1"/>
</dbReference>
<feature type="domain" description="HTH arsR-type" evidence="1">
    <location>
        <begin position="1"/>
        <end position="94"/>
    </location>
</feature>
<organism evidence="3 4">
    <name type="scientific">Actinopolymorpha cephalotaxi</name>
    <dbReference type="NCBI Taxonomy" id="504797"/>
    <lineage>
        <taxon>Bacteria</taxon>
        <taxon>Bacillati</taxon>
        <taxon>Actinomycetota</taxon>
        <taxon>Actinomycetes</taxon>
        <taxon>Propionibacteriales</taxon>
        <taxon>Actinopolymorphaceae</taxon>
        <taxon>Actinopolymorpha</taxon>
    </lineage>
</organism>
<dbReference type="GO" id="GO:0046686">
    <property type="term" value="P:response to cadmium ion"/>
    <property type="evidence" value="ECO:0007669"/>
    <property type="project" value="TreeGrafter"/>
</dbReference>
<dbReference type="SUPFAM" id="SSF46785">
    <property type="entry name" value="Winged helix' DNA-binding domain"/>
    <property type="match status" value="1"/>
</dbReference>
<sequence>MPADVDLARIAGLLADRSRAAMLLAMFDGRAWTASELARAAEVAPSTASEHLARLVSGGLATVVTQGRHRYFRLAGTEIAEAIEPLLQIAPPTPVTSLRAASRGRALAAARTCYDHLAGRAGVALADALRARGIVTTDGPALTPAGRDALTDFGVDVAGLARGRRPLVRDCLDWTERRNHLAGAVGAGLTERLFALEWLTRVGSGRGVRVTEAGEDGLRTTFGMAPLSAVA</sequence>
<dbReference type="InterPro" id="IPR001845">
    <property type="entry name" value="HTH_ArsR_DNA-bd_dom"/>
</dbReference>
<dbReference type="InterPro" id="IPR036390">
    <property type="entry name" value="WH_DNA-bd_sf"/>
</dbReference>
<dbReference type="PROSITE" id="PS50987">
    <property type="entry name" value="HTH_ARSR_2"/>
    <property type="match status" value="1"/>
</dbReference>
<dbReference type="Pfam" id="PF12840">
    <property type="entry name" value="HTH_20"/>
    <property type="match status" value="1"/>
</dbReference>
<reference evidence="2 5" key="2">
    <citation type="submission" date="2020-07" db="EMBL/GenBank/DDBJ databases">
        <title>Sequencing the genomes of 1000 actinobacteria strains.</title>
        <authorList>
            <person name="Klenk H.-P."/>
        </authorList>
    </citation>
    <scope>NUCLEOTIDE SEQUENCE [LARGE SCALE GENOMIC DNA]</scope>
    <source>
        <strain evidence="2 5">DSM 45117</strain>
    </source>
</reference>
<evidence type="ECO:0000313" key="3">
    <source>
        <dbReference type="EMBL" id="SFG77579.1"/>
    </source>
</evidence>
<dbReference type="PANTHER" id="PTHR39168">
    <property type="entry name" value="TRANSCRIPTIONAL REGULATOR-RELATED"/>
    <property type="match status" value="1"/>
</dbReference>
<dbReference type="STRING" id="504797.SAMN05421678_108218"/>